<name>A0A0B6YB89_9EUPU</name>
<gene>
    <name evidence="1" type="primary">ORF18973</name>
</gene>
<dbReference type="AlphaFoldDB" id="A0A0B6YB89"/>
<reference evidence="1" key="1">
    <citation type="submission" date="2014-12" db="EMBL/GenBank/DDBJ databases">
        <title>Insight into the proteome of Arion vulgaris.</title>
        <authorList>
            <person name="Aradska J."/>
            <person name="Bulat T."/>
            <person name="Smidak R."/>
            <person name="Sarate P."/>
            <person name="Gangsoo J."/>
            <person name="Sialana F."/>
            <person name="Bilban M."/>
            <person name="Lubec G."/>
        </authorList>
    </citation>
    <scope>NUCLEOTIDE SEQUENCE</scope>
    <source>
        <tissue evidence="1">Skin</tissue>
    </source>
</reference>
<dbReference type="EMBL" id="HACG01006206">
    <property type="protein sequence ID" value="CEK53071.1"/>
    <property type="molecule type" value="Transcribed_RNA"/>
</dbReference>
<organism evidence="1">
    <name type="scientific">Arion vulgaris</name>
    <dbReference type="NCBI Taxonomy" id="1028688"/>
    <lineage>
        <taxon>Eukaryota</taxon>
        <taxon>Metazoa</taxon>
        <taxon>Spiralia</taxon>
        <taxon>Lophotrochozoa</taxon>
        <taxon>Mollusca</taxon>
        <taxon>Gastropoda</taxon>
        <taxon>Heterobranchia</taxon>
        <taxon>Euthyneura</taxon>
        <taxon>Panpulmonata</taxon>
        <taxon>Eupulmonata</taxon>
        <taxon>Stylommatophora</taxon>
        <taxon>Helicina</taxon>
        <taxon>Arionoidea</taxon>
        <taxon>Arionidae</taxon>
        <taxon>Arion</taxon>
    </lineage>
</organism>
<feature type="non-terminal residue" evidence="1">
    <location>
        <position position="1"/>
    </location>
</feature>
<protein>
    <submittedName>
        <fullName evidence="1">Uncharacterized protein</fullName>
    </submittedName>
</protein>
<evidence type="ECO:0000313" key="1">
    <source>
        <dbReference type="EMBL" id="CEK53071.1"/>
    </source>
</evidence>
<accession>A0A0B6YB89</accession>
<sequence length="84" mass="9702">QGEDIAAGESAKTAQSFKKSDLTKAEHQMYLKLYNKYVRSFTQGGPPPVLTEMQCKEISSFEKLQRRVLNEQAEFQNYLRENAR</sequence>
<proteinExistence type="predicted"/>
<feature type="non-terminal residue" evidence="1">
    <location>
        <position position="84"/>
    </location>
</feature>